<name>A0A1Y5IAL3_OSTTA</name>
<dbReference type="InterPro" id="IPR036322">
    <property type="entry name" value="WD40_repeat_dom_sf"/>
</dbReference>
<dbReference type="GO" id="GO:0036159">
    <property type="term" value="P:inner dynein arm assembly"/>
    <property type="evidence" value="ECO:0007669"/>
    <property type="project" value="TreeGrafter"/>
</dbReference>
<dbReference type="Proteomes" id="UP000195557">
    <property type="component" value="Unassembled WGS sequence"/>
</dbReference>
<dbReference type="SUPFAM" id="SSF50978">
    <property type="entry name" value="WD40 repeat-like"/>
    <property type="match status" value="1"/>
</dbReference>
<keyword evidence="4" id="KW-0677">Repeat</keyword>
<comment type="subcellular location">
    <subcellularLocation>
        <location evidence="1">Cytoplasm</location>
    </subcellularLocation>
</comment>
<proteinExistence type="predicted"/>
<dbReference type="GO" id="GO:0045503">
    <property type="term" value="F:dynein light chain binding"/>
    <property type="evidence" value="ECO:0007669"/>
    <property type="project" value="TreeGrafter"/>
</dbReference>
<dbReference type="GO" id="GO:0036156">
    <property type="term" value="C:inner dynein arm"/>
    <property type="evidence" value="ECO:0007669"/>
    <property type="project" value="TreeGrafter"/>
</dbReference>
<accession>A0A1Y5IAL3</accession>
<dbReference type="SMART" id="SM00320">
    <property type="entry name" value="WD40"/>
    <property type="match status" value="3"/>
</dbReference>
<dbReference type="eggNOG" id="KOG1587">
    <property type="taxonomic scope" value="Eukaryota"/>
</dbReference>
<dbReference type="InterPro" id="IPR050687">
    <property type="entry name" value="Dynein_IC"/>
</dbReference>
<organism evidence="5">
    <name type="scientific">Ostreococcus tauri</name>
    <name type="common">Marine green alga</name>
    <dbReference type="NCBI Taxonomy" id="70448"/>
    <lineage>
        <taxon>Eukaryota</taxon>
        <taxon>Viridiplantae</taxon>
        <taxon>Chlorophyta</taxon>
        <taxon>Mamiellophyceae</taxon>
        <taxon>Mamiellales</taxon>
        <taxon>Bathycoccaceae</taxon>
        <taxon>Ostreococcus</taxon>
    </lineage>
</organism>
<dbReference type="InterPro" id="IPR001680">
    <property type="entry name" value="WD40_rpt"/>
</dbReference>
<dbReference type="GO" id="GO:0045504">
    <property type="term" value="F:dynein heavy chain binding"/>
    <property type="evidence" value="ECO:0007669"/>
    <property type="project" value="TreeGrafter"/>
</dbReference>
<dbReference type="InterPro" id="IPR015943">
    <property type="entry name" value="WD40/YVTN_repeat-like_dom_sf"/>
</dbReference>
<evidence type="ECO:0000313" key="5">
    <source>
        <dbReference type="EMBL" id="OUS46501.1"/>
    </source>
</evidence>
<evidence type="ECO:0000256" key="3">
    <source>
        <dbReference type="ARBA" id="ARBA00022574"/>
    </source>
</evidence>
<evidence type="ECO:0000256" key="2">
    <source>
        <dbReference type="ARBA" id="ARBA00022490"/>
    </source>
</evidence>
<dbReference type="EMBL" id="KZ155783">
    <property type="protein sequence ID" value="OUS46501.1"/>
    <property type="molecule type" value="Genomic_DNA"/>
</dbReference>
<dbReference type="PANTHER" id="PTHR12442">
    <property type="entry name" value="DYNEIN INTERMEDIATE CHAIN"/>
    <property type="match status" value="1"/>
</dbReference>
<keyword evidence="3" id="KW-0853">WD repeat</keyword>
<dbReference type="PANTHER" id="PTHR12442:SF5">
    <property type="entry name" value="DYNEIN AXONEMAL INTERMEDIATE CHAIN 3"/>
    <property type="match status" value="1"/>
</dbReference>
<feature type="non-terminal residue" evidence="5">
    <location>
        <position position="1"/>
    </location>
</feature>
<dbReference type="GO" id="GO:0060294">
    <property type="term" value="P:cilium movement involved in cell motility"/>
    <property type="evidence" value="ECO:0007669"/>
    <property type="project" value="TreeGrafter"/>
</dbReference>
<sequence>VACAEESSRDGRRGVERGLAAAARACEDALRAANARDVRNEFASLGLGRNASMKCEGIRNAMESTEGREIYTNLSHTHGKRATRVDFARVRGADVIAVCCGEDVEKIHASRKEIFVGSVVVWDVRDTVNELAILEARSEVTCFAITDDGRVAGGLANGRVAMWELPRSATKQSATNICRSNERDRAPLISSDAHDCAVFDLTWVGRFVVSVSGRCAQIWDVDGGCWRVTKTIEIGFHVDSFSTSDLSTNILLASSTGDFAVLRNDEFELQVKPSTPTRVVSVTQSPYYEDIALVIGDYSFRIQNINTGEILHTSPNVDCGLIAGAWSPKPNILFIAKADGCVDVWNLMEKTHEPVISVATTSAAISIVRLCAFKASGTHVIAIGDDVGSLHTWRLSSGISNASNKEIRFSESFYRRTKINES</sequence>
<protein>
    <submittedName>
        <fullName evidence="5">Cytoplasmic dynein intermediate chain</fullName>
    </submittedName>
</protein>
<keyword evidence="2" id="KW-0963">Cytoplasm</keyword>
<reference evidence="5" key="1">
    <citation type="submission" date="2017-04" db="EMBL/GenBank/DDBJ databases">
        <title>Population genomics of picophytoplankton unveils novel chromosome hypervariability.</title>
        <authorList>
            <consortium name="DOE Joint Genome Institute"/>
            <person name="Blanc-Mathieu R."/>
            <person name="Krasovec M."/>
            <person name="Hebrard M."/>
            <person name="Yau S."/>
            <person name="Desgranges E."/>
            <person name="Martin J."/>
            <person name="Schackwitz W."/>
            <person name="Kuo A."/>
            <person name="Salin G."/>
            <person name="Donnadieu C."/>
            <person name="Desdevises Y."/>
            <person name="Sanchez-Ferandin S."/>
            <person name="Moreau H."/>
            <person name="Rivals E."/>
            <person name="Grigoriev I.V."/>
            <person name="Grimsley N."/>
            <person name="Eyre-Walker A."/>
            <person name="Piganeau G."/>
        </authorList>
    </citation>
    <scope>NUCLEOTIDE SEQUENCE [LARGE SCALE GENOMIC DNA]</scope>
    <source>
        <strain evidence="5">RCC 1115</strain>
    </source>
</reference>
<evidence type="ECO:0000256" key="1">
    <source>
        <dbReference type="ARBA" id="ARBA00004496"/>
    </source>
</evidence>
<dbReference type="AlphaFoldDB" id="A0A1Y5IAL3"/>
<dbReference type="Gene3D" id="2.130.10.10">
    <property type="entry name" value="YVTN repeat-like/Quinoprotein amine dehydrogenase"/>
    <property type="match status" value="2"/>
</dbReference>
<gene>
    <name evidence="5" type="ORF">BE221DRAFT_74404</name>
</gene>
<evidence type="ECO:0000256" key="4">
    <source>
        <dbReference type="ARBA" id="ARBA00022737"/>
    </source>
</evidence>